<dbReference type="PaxDb" id="39947-A0A0P0VV97"/>
<reference evidence="2 3" key="2">
    <citation type="journal article" date="2013" name="Plant Cell Physiol.">
        <title>Rice Annotation Project Database (RAP-DB): an integrative and interactive database for rice genomics.</title>
        <authorList>
            <person name="Sakai H."/>
            <person name="Lee S.S."/>
            <person name="Tanaka T."/>
            <person name="Numa H."/>
            <person name="Kim J."/>
            <person name="Kawahara Y."/>
            <person name="Wakimoto H."/>
            <person name="Yang C.C."/>
            <person name="Iwamoto M."/>
            <person name="Abe T."/>
            <person name="Yamada Y."/>
            <person name="Muto A."/>
            <person name="Inokuchi H."/>
            <person name="Ikemura T."/>
            <person name="Matsumoto T."/>
            <person name="Sasaki T."/>
            <person name="Itoh T."/>
        </authorList>
    </citation>
    <scope>NUCLEOTIDE SEQUENCE [LARGE SCALE GENOMIC DNA]</scope>
    <source>
        <strain evidence="3">cv. Nipponbare</strain>
    </source>
</reference>
<keyword evidence="1" id="KW-0812">Transmembrane</keyword>
<evidence type="ECO:0000313" key="2">
    <source>
        <dbReference type="EMBL" id="BAS83155.1"/>
    </source>
</evidence>
<sequence length="164" mass="18253">MVFSILIKVNVTAIILINNVSMLIYFCISKYDQTLMPFFQLLEALGCEEAEAEVAEELGGVEDVERAAEVAAQEERLREHVDVGGVPRGRGHLVGEEDGGRVQVLPDAVPHHPAQPLHRLLPHLRRHLPLRLRLSPPLGIFLRCGGGGGRRCWRETEFCIPHSP</sequence>
<proteinExistence type="predicted"/>
<accession>A0A0P0VV97</accession>
<dbReference type="InParanoid" id="A0A0P0VV97"/>
<reference evidence="2 3" key="3">
    <citation type="journal article" date="2013" name="Rice">
        <title>Improvement of the Oryza sativa Nipponbare reference genome using next generation sequence and optical map data.</title>
        <authorList>
            <person name="Kawahara Y."/>
            <person name="de la Bastide M."/>
            <person name="Hamilton J.P."/>
            <person name="Kanamori H."/>
            <person name="McCombie W.R."/>
            <person name="Ouyang S."/>
            <person name="Schwartz D.C."/>
            <person name="Tanaka T."/>
            <person name="Wu J."/>
            <person name="Zhou S."/>
            <person name="Childs K.L."/>
            <person name="Davidson R.M."/>
            <person name="Lin H."/>
            <person name="Quesada-Ocampo L."/>
            <person name="Vaillancourt B."/>
            <person name="Sakai H."/>
            <person name="Lee S.S."/>
            <person name="Kim J."/>
            <person name="Numa H."/>
            <person name="Itoh T."/>
            <person name="Buell C.R."/>
            <person name="Matsumoto T."/>
        </authorList>
    </citation>
    <scope>NUCLEOTIDE SEQUENCE [LARGE SCALE GENOMIC DNA]</scope>
    <source>
        <strain evidence="3">cv. Nipponbare</strain>
    </source>
</reference>
<dbReference type="EMBL" id="AP014959">
    <property type="protein sequence ID" value="BAS83155.1"/>
    <property type="molecule type" value="Genomic_DNA"/>
</dbReference>
<dbReference type="Proteomes" id="UP000059680">
    <property type="component" value="Chromosome 3"/>
</dbReference>
<organism evidence="2 3">
    <name type="scientific">Oryza sativa subsp. japonica</name>
    <name type="common">Rice</name>
    <dbReference type="NCBI Taxonomy" id="39947"/>
    <lineage>
        <taxon>Eukaryota</taxon>
        <taxon>Viridiplantae</taxon>
        <taxon>Streptophyta</taxon>
        <taxon>Embryophyta</taxon>
        <taxon>Tracheophyta</taxon>
        <taxon>Spermatophyta</taxon>
        <taxon>Magnoliopsida</taxon>
        <taxon>Liliopsida</taxon>
        <taxon>Poales</taxon>
        <taxon>Poaceae</taxon>
        <taxon>BOP clade</taxon>
        <taxon>Oryzoideae</taxon>
        <taxon>Oryzeae</taxon>
        <taxon>Oryzinae</taxon>
        <taxon>Oryza</taxon>
        <taxon>Oryza sativa</taxon>
    </lineage>
</organism>
<evidence type="ECO:0000313" key="3">
    <source>
        <dbReference type="Proteomes" id="UP000059680"/>
    </source>
</evidence>
<feature type="non-terminal residue" evidence="2">
    <location>
        <position position="1"/>
    </location>
</feature>
<dbReference type="SMR" id="A0A0P0VV97"/>
<protein>
    <submittedName>
        <fullName evidence="2">Os03g0236983 protein</fullName>
    </submittedName>
</protein>
<dbReference type="AlphaFoldDB" id="A0A0P0VV97"/>
<keyword evidence="1" id="KW-0472">Membrane</keyword>
<name>A0A0P0VV97_ORYSJ</name>
<keyword evidence="1" id="KW-1133">Transmembrane helix</keyword>
<reference evidence="3" key="1">
    <citation type="journal article" date="2005" name="Nature">
        <title>The map-based sequence of the rice genome.</title>
        <authorList>
            <consortium name="International rice genome sequencing project (IRGSP)"/>
            <person name="Matsumoto T."/>
            <person name="Wu J."/>
            <person name="Kanamori H."/>
            <person name="Katayose Y."/>
            <person name="Fujisawa M."/>
            <person name="Namiki N."/>
            <person name="Mizuno H."/>
            <person name="Yamamoto K."/>
            <person name="Antonio B.A."/>
            <person name="Baba T."/>
            <person name="Sakata K."/>
            <person name="Nagamura Y."/>
            <person name="Aoki H."/>
            <person name="Arikawa K."/>
            <person name="Arita K."/>
            <person name="Bito T."/>
            <person name="Chiden Y."/>
            <person name="Fujitsuka N."/>
            <person name="Fukunaka R."/>
            <person name="Hamada M."/>
            <person name="Harada C."/>
            <person name="Hayashi A."/>
            <person name="Hijishita S."/>
            <person name="Honda M."/>
            <person name="Hosokawa S."/>
            <person name="Ichikawa Y."/>
            <person name="Idonuma A."/>
            <person name="Iijima M."/>
            <person name="Ikeda M."/>
            <person name="Ikeno M."/>
            <person name="Ito K."/>
            <person name="Ito S."/>
            <person name="Ito T."/>
            <person name="Ito Y."/>
            <person name="Ito Y."/>
            <person name="Iwabuchi A."/>
            <person name="Kamiya K."/>
            <person name="Karasawa W."/>
            <person name="Kurita K."/>
            <person name="Katagiri S."/>
            <person name="Kikuta A."/>
            <person name="Kobayashi H."/>
            <person name="Kobayashi N."/>
            <person name="Machita K."/>
            <person name="Maehara T."/>
            <person name="Masukawa M."/>
            <person name="Mizubayashi T."/>
            <person name="Mukai Y."/>
            <person name="Nagasaki H."/>
            <person name="Nagata Y."/>
            <person name="Naito S."/>
            <person name="Nakashima M."/>
            <person name="Nakama Y."/>
            <person name="Nakamichi Y."/>
            <person name="Nakamura M."/>
            <person name="Meguro A."/>
            <person name="Negishi M."/>
            <person name="Ohta I."/>
            <person name="Ohta T."/>
            <person name="Okamoto M."/>
            <person name="Ono N."/>
            <person name="Saji S."/>
            <person name="Sakaguchi M."/>
            <person name="Sakai K."/>
            <person name="Shibata M."/>
            <person name="Shimokawa T."/>
            <person name="Song J."/>
            <person name="Takazaki Y."/>
            <person name="Terasawa K."/>
            <person name="Tsugane M."/>
            <person name="Tsuji K."/>
            <person name="Ueda S."/>
            <person name="Waki K."/>
            <person name="Yamagata H."/>
            <person name="Yamamoto M."/>
            <person name="Yamamoto S."/>
            <person name="Yamane H."/>
            <person name="Yoshiki S."/>
            <person name="Yoshihara R."/>
            <person name="Yukawa K."/>
            <person name="Zhong H."/>
            <person name="Yano M."/>
            <person name="Yuan Q."/>
            <person name="Ouyang S."/>
            <person name="Liu J."/>
            <person name="Jones K.M."/>
            <person name="Gansberger K."/>
            <person name="Moffat K."/>
            <person name="Hill J."/>
            <person name="Bera J."/>
            <person name="Fadrosh D."/>
            <person name="Jin S."/>
            <person name="Johri S."/>
            <person name="Kim M."/>
            <person name="Overton L."/>
            <person name="Reardon M."/>
            <person name="Tsitrin T."/>
            <person name="Vuong H."/>
            <person name="Weaver B."/>
            <person name="Ciecko A."/>
            <person name="Tallon L."/>
            <person name="Jackson J."/>
            <person name="Pai G."/>
            <person name="Aken S.V."/>
            <person name="Utterback T."/>
            <person name="Reidmuller S."/>
            <person name="Feldblyum T."/>
            <person name="Hsiao J."/>
            <person name="Zismann V."/>
            <person name="Iobst S."/>
            <person name="de Vazeille A.R."/>
            <person name="Buell C.R."/>
            <person name="Ying K."/>
            <person name="Li Y."/>
            <person name="Lu T."/>
            <person name="Huang Y."/>
            <person name="Zhao Q."/>
            <person name="Feng Q."/>
            <person name="Zhang L."/>
            <person name="Zhu J."/>
            <person name="Weng Q."/>
            <person name="Mu J."/>
            <person name="Lu Y."/>
            <person name="Fan D."/>
            <person name="Liu Y."/>
            <person name="Guan J."/>
            <person name="Zhang Y."/>
            <person name="Yu S."/>
            <person name="Liu X."/>
            <person name="Zhang Y."/>
            <person name="Hong G."/>
            <person name="Han B."/>
            <person name="Choisne N."/>
            <person name="Demange N."/>
            <person name="Orjeda G."/>
            <person name="Samain S."/>
            <person name="Cattolico L."/>
            <person name="Pelletier E."/>
            <person name="Couloux A."/>
            <person name="Segurens B."/>
            <person name="Wincker P."/>
            <person name="D'Hont A."/>
            <person name="Scarpelli C."/>
            <person name="Weissenbach J."/>
            <person name="Salanoubat M."/>
            <person name="Quetier F."/>
            <person name="Yu Y."/>
            <person name="Kim H.R."/>
            <person name="Rambo T."/>
            <person name="Currie J."/>
            <person name="Collura K."/>
            <person name="Luo M."/>
            <person name="Yang T."/>
            <person name="Ammiraju J.S.S."/>
            <person name="Engler F."/>
            <person name="Soderlund C."/>
            <person name="Wing R.A."/>
            <person name="Palmer L.E."/>
            <person name="de la Bastide M."/>
            <person name="Spiegel L."/>
            <person name="Nascimento L."/>
            <person name="Zutavern T."/>
            <person name="O'Shaughnessy A."/>
            <person name="Dike S."/>
            <person name="Dedhia N."/>
            <person name="Preston R."/>
            <person name="Balija V."/>
            <person name="McCombie W.R."/>
            <person name="Chow T."/>
            <person name="Chen H."/>
            <person name="Chung M."/>
            <person name="Chen C."/>
            <person name="Shaw J."/>
            <person name="Wu H."/>
            <person name="Hsiao K."/>
            <person name="Chao Y."/>
            <person name="Chu M."/>
            <person name="Cheng C."/>
            <person name="Hour A."/>
            <person name="Lee P."/>
            <person name="Lin S."/>
            <person name="Lin Y."/>
            <person name="Liou J."/>
            <person name="Liu S."/>
            <person name="Hsing Y."/>
            <person name="Raghuvanshi S."/>
            <person name="Mohanty A."/>
            <person name="Bharti A.K."/>
            <person name="Gaur A."/>
            <person name="Gupta V."/>
            <person name="Kumar D."/>
            <person name="Ravi V."/>
            <person name="Vij S."/>
            <person name="Kapur A."/>
            <person name="Khurana P."/>
            <person name="Khurana P."/>
            <person name="Khurana J.P."/>
            <person name="Tyagi A.K."/>
            <person name="Gaikwad K."/>
            <person name="Singh A."/>
            <person name="Dalal V."/>
            <person name="Srivastava S."/>
            <person name="Dixit A."/>
            <person name="Pal A.K."/>
            <person name="Ghazi I.A."/>
            <person name="Yadav M."/>
            <person name="Pandit A."/>
            <person name="Bhargava A."/>
            <person name="Sureshbabu K."/>
            <person name="Batra K."/>
            <person name="Sharma T.R."/>
            <person name="Mohapatra T."/>
            <person name="Singh N.K."/>
            <person name="Messing J."/>
            <person name="Nelson A.B."/>
            <person name="Fuks G."/>
            <person name="Kavchok S."/>
            <person name="Keizer G."/>
            <person name="Linton E."/>
            <person name="Llaca V."/>
            <person name="Song R."/>
            <person name="Tanyolac B."/>
            <person name="Young S."/>
            <person name="Ho-Il K."/>
            <person name="Hahn J.H."/>
            <person name="Sangsakoo G."/>
            <person name="Vanavichit A."/>
            <person name="de Mattos Luiz.A.T."/>
            <person name="Zimmer P.D."/>
            <person name="Malone G."/>
            <person name="Dellagostin O."/>
            <person name="de Oliveira A.C."/>
            <person name="Bevan M."/>
            <person name="Bancroft I."/>
            <person name="Minx P."/>
            <person name="Cordum H."/>
            <person name="Wilson R."/>
            <person name="Cheng Z."/>
            <person name="Jin W."/>
            <person name="Jiang J."/>
            <person name="Leong S.A."/>
            <person name="Iwama H."/>
            <person name="Gojobori T."/>
            <person name="Itoh T."/>
            <person name="Niimura Y."/>
            <person name="Fujii Y."/>
            <person name="Habara T."/>
            <person name="Sakai H."/>
            <person name="Sato Y."/>
            <person name="Wilson G."/>
            <person name="Kumar K."/>
            <person name="McCouch S."/>
            <person name="Juretic N."/>
            <person name="Hoen D."/>
            <person name="Wright S."/>
            <person name="Bruskiewich R."/>
            <person name="Bureau T."/>
            <person name="Miyao A."/>
            <person name="Hirochika H."/>
            <person name="Nishikawa T."/>
            <person name="Kadowaki K."/>
            <person name="Sugiura M."/>
            <person name="Burr B."/>
            <person name="Sasaki T."/>
        </authorList>
    </citation>
    <scope>NUCLEOTIDE SEQUENCE [LARGE SCALE GENOMIC DNA]</scope>
    <source>
        <strain evidence="3">cv. Nipponbare</strain>
    </source>
</reference>
<evidence type="ECO:0000256" key="1">
    <source>
        <dbReference type="SAM" id="Phobius"/>
    </source>
</evidence>
<gene>
    <name evidence="2" type="ordered locus">Os03g0236983</name>
    <name evidence="2" type="ORF">OSNPB_030236983</name>
</gene>
<keyword evidence="3" id="KW-1185">Reference proteome</keyword>
<feature type="transmembrane region" description="Helical" evidence="1">
    <location>
        <begin position="6"/>
        <end position="28"/>
    </location>
</feature>